<proteinExistence type="predicted"/>
<dbReference type="EMBL" id="ACVI01000003">
    <property type="protein sequence ID" value="EET89241.1"/>
    <property type="molecule type" value="Genomic_DNA"/>
</dbReference>
<feature type="region of interest" description="Disordered" evidence="1">
    <location>
        <begin position="115"/>
        <end position="142"/>
    </location>
</feature>
<dbReference type="KEGG" id="cck:Ccar_23345"/>
<evidence type="ECO:0000313" key="2">
    <source>
        <dbReference type="EMBL" id="EET89241.1"/>
    </source>
</evidence>
<sequence>MNVNTTNDIYQYLLNPLYNNNLTTNSTNNTDSDDSNTDITTDSIQLSKTAVDTLSSTTSSIKYGQPYTNNINNFIAPNINLSDGIKSKLSSLVTAGTITQDQEDKIEDFIQQKNEERKSEMDKLKNMSTSDRKSYLEQKKSEGKPDLLKDLVSANIISKDQANSIGSLTPTPPNRLSNMYKNNLNTTVKSTLDNLVSSKVITQDQEDTIISSIDQNINKSNTETNSSQNQES</sequence>
<keyword evidence="3" id="KW-1185">Reference proteome</keyword>
<protein>
    <submittedName>
        <fullName evidence="2">Uncharacterized protein</fullName>
    </submittedName>
</protein>
<evidence type="ECO:0000313" key="3">
    <source>
        <dbReference type="Proteomes" id="UP000004198"/>
    </source>
</evidence>
<accession>C6PNC0</accession>
<dbReference type="PATRIC" id="fig|536227.13.peg.4822"/>
<dbReference type="AlphaFoldDB" id="C6PNC0"/>
<gene>
    <name evidence="2" type="ORF">CcarbDRAFT_0287</name>
</gene>
<evidence type="ECO:0000256" key="1">
    <source>
        <dbReference type="SAM" id="MobiDB-lite"/>
    </source>
</evidence>
<dbReference type="Proteomes" id="UP000004198">
    <property type="component" value="Unassembled WGS sequence"/>
</dbReference>
<dbReference type="RefSeq" id="WP_007059172.1">
    <property type="nucleotide sequence ID" value="NZ_ACVI01000003.1"/>
</dbReference>
<reference evidence="2 3" key="1">
    <citation type="submission" date="2009-06" db="EMBL/GenBank/DDBJ databases">
        <title>The draft genome of Clostridium carboxidivorans P7.</title>
        <authorList>
            <consortium name="US DOE Joint Genome Institute (JGI-PGF)"/>
            <person name="Lucas S."/>
            <person name="Copeland A."/>
            <person name="Lapidus A."/>
            <person name="Glavina del Rio T."/>
            <person name="Tice H."/>
            <person name="Bruce D."/>
            <person name="Goodwin L."/>
            <person name="Pitluck S."/>
            <person name="Larimer F."/>
            <person name="Land M.L."/>
            <person name="Hauser L."/>
            <person name="Hemme C.L."/>
        </authorList>
    </citation>
    <scope>NUCLEOTIDE SEQUENCE [LARGE SCALE GENOMIC DNA]</scope>
    <source>
        <strain evidence="2 3">P7</strain>
    </source>
</reference>
<organism evidence="2 3">
    <name type="scientific">Clostridium carboxidivorans P7</name>
    <dbReference type="NCBI Taxonomy" id="536227"/>
    <lineage>
        <taxon>Bacteria</taxon>
        <taxon>Bacillati</taxon>
        <taxon>Bacillota</taxon>
        <taxon>Clostridia</taxon>
        <taxon>Eubacteriales</taxon>
        <taxon>Clostridiaceae</taxon>
        <taxon>Clostridium</taxon>
    </lineage>
</organism>
<dbReference type="STRING" id="536227.Ccar_23345"/>
<comment type="caution">
    <text evidence="2">The sequence shown here is derived from an EMBL/GenBank/DDBJ whole genome shotgun (WGS) entry which is preliminary data.</text>
</comment>
<name>C6PNC0_9CLOT</name>
<dbReference type="eggNOG" id="ENOG50326NP">
    <property type="taxonomic scope" value="Bacteria"/>
</dbReference>
<feature type="region of interest" description="Disordered" evidence="1">
    <location>
        <begin position="211"/>
        <end position="232"/>
    </location>
</feature>
<dbReference type="OrthoDB" id="1738994at2"/>